<evidence type="ECO:0000256" key="3">
    <source>
        <dbReference type="ARBA" id="ARBA00022676"/>
    </source>
</evidence>
<dbReference type="AlphaFoldDB" id="A0A0G1S5V2"/>
<dbReference type="PANTHER" id="PTHR33908">
    <property type="entry name" value="MANNOSYLTRANSFERASE YKCB-RELATED"/>
    <property type="match status" value="1"/>
</dbReference>
<dbReference type="STRING" id="1618364.UX86_C0005G0024"/>
<feature type="transmembrane region" description="Helical" evidence="8">
    <location>
        <begin position="343"/>
        <end position="363"/>
    </location>
</feature>
<evidence type="ECO:0000256" key="4">
    <source>
        <dbReference type="ARBA" id="ARBA00022679"/>
    </source>
</evidence>
<protein>
    <submittedName>
        <fullName evidence="9">Uncharacterized protein</fullName>
    </submittedName>
</protein>
<reference evidence="9 10" key="1">
    <citation type="journal article" date="2015" name="Nature">
        <title>rRNA introns, odd ribosomes, and small enigmatic genomes across a large radiation of phyla.</title>
        <authorList>
            <person name="Brown C.T."/>
            <person name="Hug L.A."/>
            <person name="Thomas B.C."/>
            <person name="Sharon I."/>
            <person name="Castelle C.J."/>
            <person name="Singh A."/>
            <person name="Wilkins M.J."/>
            <person name="Williams K.H."/>
            <person name="Banfield J.F."/>
        </authorList>
    </citation>
    <scope>NUCLEOTIDE SEQUENCE [LARGE SCALE GENOMIC DNA]</scope>
</reference>
<evidence type="ECO:0000256" key="5">
    <source>
        <dbReference type="ARBA" id="ARBA00022692"/>
    </source>
</evidence>
<dbReference type="GO" id="GO:0005886">
    <property type="term" value="C:plasma membrane"/>
    <property type="evidence" value="ECO:0007669"/>
    <property type="project" value="UniProtKB-SubCell"/>
</dbReference>
<dbReference type="EMBL" id="LCNU01000005">
    <property type="protein sequence ID" value="KKU64741.1"/>
    <property type="molecule type" value="Genomic_DNA"/>
</dbReference>
<evidence type="ECO:0000256" key="8">
    <source>
        <dbReference type="SAM" id="Phobius"/>
    </source>
</evidence>
<keyword evidence="5 8" id="KW-0812">Transmembrane</keyword>
<keyword evidence="2" id="KW-1003">Cell membrane</keyword>
<dbReference type="Proteomes" id="UP000034502">
    <property type="component" value="Unassembled WGS sequence"/>
</dbReference>
<evidence type="ECO:0000256" key="6">
    <source>
        <dbReference type="ARBA" id="ARBA00022989"/>
    </source>
</evidence>
<feature type="transmembrane region" description="Helical" evidence="8">
    <location>
        <begin position="369"/>
        <end position="390"/>
    </location>
</feature>
<feature type="transmembrane region" description="Helical" evidence="8">
    <location>
        <begin position="88"/>
        <end position="106"/>
    </location>
</feature>
<dbReference type="PANTHER" id="PTHR33908:SF3">
    <property type="entry name" value="UNDECAPRENYL PHOSPHATE-ALPHA-4-AMINO-4-DEOXY-L-ARABINOSE ARABINOSYL TRANSFERASE"/>
    <property type="match status" value="1"/>
</dbReference>
<sequence>MGAFLSLLLLLSALFRFPMLDRVPPELFGDEIDVGYQAFSLYKTGKDLYGQVLPVYIHSLSEWRAPLLMYMTVPSIALLGNTEYGVRLPEAVFGSLAPVILFFLVYQTTKSKRLAVLSSCILAFLPWHIHYSRAAFEAVILLDLLMLGTLMWLRGRLFLSALFLSLSFYTYSTAAVFVPLWLVFLYLYNKKKFSGKFSYFFLLFLIPFIAFLVSGRAGERFSRLSILQPDTETIDKITFLRSQENTRLEPFFHSRWESMARLFAYNYFRAFSSEFLFVRGDPTVRHNLQYIGQLLPTTAPFLIWGLYLLAKKKQYFWLVWMLLAPLPAALTRDGAWHATRLFLMIPPLSVAIGAGILQLLHFFSDKKFIKLMLVILFSVDFILFAHYYLVHYPKTSWRWWHVGYKQLMVQIPDLTAQYDKIFINNTYEPSLIRFLFYTRFPPALFHSQFRTDKPVDNIYPGYNGFSLADKFFFGDFTGEALKQGLPEYISSDSLYLISQRENIPGDWDWRTSGPAGIKIISATADPSGVPLLYLISRY</sequence>
<gene>
    <name evidence="9" type="ORF">UX86_C0005G0024</name>
</gene>
<comment type="subcellular location">
    <subcellularLocation>
        <location evidence="1">Cell membrane</location>
        <topology evidence="1">Multi-pass membrane protein</topology>
    </subcellularLocation>
</comment>
<comment type="caution">
    <text evidence="9">The sequence shown here is derived from an EMBL/GenBank/DDBJ whole genome shotgun (WGS) entry which is preliminary data.</text>
</comment>
<keyword evidence="6 8" id="KW-1133">Transmembrane helix</keyword>
<organism evidence="9 10">
    <name type="scientific">Candidatus Amesbacteria bacterium GW2011_GWC1_47_15</name>
    <dbReference type="NCBI Taxonomy" id="1618364"/>
    <lineage>
        <taxon>Bacteria</taxon>
        <taxon>Candidatus Amesiibacteriota</taxon>
    </lineage>
</organism>
<accession>A0A0G1S5V2</accession>
<dbReference type="InterPro" id="IPR050297">
    <property type="entry name" value="LipidA_mod_glycosyltrf_83"/>
</dbReference>
<dbReference type="GO" id="GO:0016763">
    <property type="term" value="F:pentosyltransferase activity"/>
    <property type="evidence" value="ECO:0007669"/>
    <property type="project" value="TreeGrafter"/>
</dbReference>
<feature type="transmembrane region" description="Helical" evidence="8">
    <location>
        <begin position="315"/>
        <end position="331"/>
    </location>
</feature>
<evidence type="ECO:0000256" key="1">
    <source>
        <dbReference type="ARBA" id="ARBA00004651"/>
    </source>
</evidence>
<keyword evidence="3" id="KW-0328">Glycosyltransferase</keyword>
<dbReference type="GO" id="GO:0010041">
    <property type="term" value="P:response to iron(III) ion"/>
    <property type="evidence" value="ECO:0007669"/>
    <property type="project" value="TreeGrafter"/>
</dbReference>
<evidence type="ECO:0000313" key="9">
    <source>
        <dbReference type="EMBL" id="KKU64741.1"/>
    </source>
</evidence>
<feature type="transmembrane region" description="Helical" evidence="8">
    <location>
        <begin position="199"/>
        <end position="218"/>
    </location>
</feature>
<proteinExistence type="predicted"/>
<evidence type="ECO:0000256" key="2">
    <source>
        <dbReference type="ARBA" id="ARBA00022475"/>
    </source>
</evidence>
<name>A0A0G1S5V2_9BACT</name>
<keyword evidence="7 8" id="KW-0472">Membrane</keyword>
<dbReference type="GO" id="GO:0009103">
    <property type="term" value="P:lipopolysaccharide biosynthetic process"/>
    <property type="evidence" value="ECO:0007669"/>
    <property type="project" value="UniProtKB-ARBA"/>
</dbReference>
<feature type="transmembrane region" description="Helical" evidence="8">
    <location>
        <begin position="135"/>
        <end position="153"/>
    </location>
</feature>
<feature type="transmembrane region" description="Helical" evidence="8">
    <location>
        <begin position="290"/>
        <end position="309"/>
    </location>
</feature>
<evidence type="ECO:0000256" key="7">
    <source>
        <dbReference type="ARBA" id="ARBA00023136"/>
    </source>
</evidence>
<keyword evidence="4" id="KW-0808">Transferase</keyword>
<feature type="transmembrane region" description="Helical" evidence="8">
    <location>
        <begin position="160"/>
        <end position="187"/>
    </location>
</feature>
<evidence type="ECO:0000313" key="10">
    <source>
        <dbReference type="Proteomes" id="UP000034502"/>
    </source>
</evidence>